<dbReference type="Proteomes" id="UP001305779">
    <property type="component" value="Unassembled WGS sequence"/>
</dbReference>
<feature type="region of interest" description="Disordered" evidence="1">
    <location>
        <begin position="331"/>
        <end position="432"/>
    </location>
</feature>
<feature type="compositionally biased region" description="Basic and acidic residues" evidence="1">
    <location>
        <begin position="179"/>
        <end position="210"/>
    </location>
</feature>
<feature type="compositionally biased region" description="Low complexity" evidence="1">
    <location>
        <begin position="404"/>
        <end position="416"/>
    </location>
</feature>
<keyword evidence="3" id="KW-1185">Reference proteome</keyword>
<evidence type="ECO:0000256" key="1">
    <source>
        <dbReference type="SAM" id="MobiDB-lite"/>
    </source>
</evidence>
<feature type="region of interest" description="Disordered" evidence="1">
    <location>
        <begin position="246"/>
        <end position="303"/>
    </location>
</feature>
<feature type="compositionally biased region" description="Polar residues" evidence="1">
    <location>
        <begin position="419"/>
        <end position="431"/>
    </location>
</feature>
<evidence type="ECO:0000313" key="2">
    <source>
        <dbReference type="EMBL" id="KAK4507204.1"/>
    </source>
</evidence>
<feature type="compositionally biased region" description="Basic and acidic residues" evidence="1">
    <location>
        <begin position="246"/>
        <end position="278"/>
    </location>
</feature>
<comment type="caution">
    <text evidence="2">The sequence shown here is derived from an EMBL/GenBank/DDBJ whole genome shotgun (WGS) entry which is preliminary data.</text>
</comment>
<feature type="compositionally biased region" description="Low complexity" evidence="1">
    <location>
        <begin position="459"/>
        <end position="490"/>
    </location>
</feature>
<accession>A0ABR0EZV0</accession>
<name>A0ABR0EZV0_ZASCE</name>
<protein>
    <submittedName>
        <fullName evidence="2">Uncharacterized protein</fullName>
    </submittedName>
</protein>
<feature type="region of interest" description="Disordered" evidence="1">
    <location>
        <begin position="90"/>
        <end position="127"/>
    </location>
</feature>
<feature type="compositionally biased region" description="Basic and acidic residues" evidence="1">
    <location>
        <begin position="364"/>
        <end position="375"/>
    </location>
</feature>
<feature type="compositionally biased region" description="Acidic residues" evidence="1">
    <location>
        <begin position="212"/>
        <end position="228"/>
    </location>
</feature>
<reference evidence="2 3" key="1">
    <citation type="journal article" date="2023" name="G3 (Bethesda)">
        <title>A chromosome-level genome assembly of Zasmidium syzygii isolated from banana leaves.</title>
        <authorList>
            <person name="van Westerhoven A.C."/>
            <person name="Mehrabi R."/>
            <person name="Talebi R."/>
            <person name="Steentjes M.B.F."/>
            <person name="Corcolon B."/>
            <person name="Chong P.A."/>
            <person name="Kema G.H.J."/>
            <person name="Seidl M.F."/>
        </authorList>
    </citation>
    <scope>NUCLEOTIDE SEQUENCE [LARGE SCALE GENOMIC DNA]</scope>
    <source>
        <strain evidence="2 3">P124</strain>
    </source>
</reference>
<feature type="compositionally biased region" description="Basic and acidic residues" evidence="1">
    <location>
        <begin position="101"/>
        <end position="120"/>
    </location>
</feature>
<gene>
    <name evidence="2" type="ORF">PRZ48_000939</name>
</gene>
<dbReference type="EMBL" id="JAXOVC010000001">
    <property type="protein sequence ID" value="KAK4507204.1"/>
    <property type="molecule type" value="Genomic_DNA"/>
</dbReference>
<organism evidence="2 3">
    <name type="scientific">Zasmidium cellare</name>
    <name type="common">Wine cellar mold</name>
    <name type="synonym">Racodium cellare</name>
    <dbReference type="NCBI Taxonomy" id="395010"/>
    <lineage>
        <taxon>Eukaryota</taxon>
        <taxon>Fungi</taxon>
        <taxon>Dikarya</taxon>
        <taxon>Ascomycota</taxon>
        <taxon>Pezizomycotina</taxon>
        <taxon>Dothideomycetes</taxon>
        <taxon>Dothideomycetidae</taxon>
        <taxon>Mycosphaerellales</taxon>
        <taxon>Mycosphaerellaceae</taxon>
        <taxon>Zasmidium</taxon>
    </lineage>
</organism>
<feature type="region of interest" description="Disordered" evidence="1">
    <location>
        <begin position="456"/>
        <end position="511"/>
    </location>
</feature>
<feature type="compositionally biased region" description="Polar residues" evidence="1">
    <location>
        <begin position="354"/>
        <end position="363"/>
    </location>
</feature>
<evidence type="ECO:0000313" key="3">
    <source>
        <dbReference type="Proteomes" id="UP001305779"/>
    </source>
</evidence>
<proteinExistence type="predicted"/>
<sequence>MAPPNALLEALETGFGKIERKEIYPEPPSTFVTSSGCIVQKGFAIPGRTLSSQSARPSMSTYKPIIGFPRPTGSLYDAPELQSILRKTQGRGFHRPTKSAGDLDHMKTRNKKPDLGERRQTWQSGAASSVWTADELAAPACKTSQAHLNRMAPPALPHLDQTRHMRRSHTVQGRLSTQGDERSRKDSTMRQGHTDNKSDLKVKDDIKLVSEADAEDAIASDSEDDEIPPDTSTKLRQAFQQKRVSYAERRAAQDERAAEEYDRRVAEYDARGEQEVPQRIKLMTPEQHESAIADSDSEGEDDHIAKALRTASLHSAKNKFATSLSAAELQLHGPGSKGAEHRASLSVKIESDPTDTLTVQGTNKRGDVTPREIKSFEPGAPLPCRKLRPSASRPKPAKSVLKKSGSISESSSSSESPSKHVNTVKSQTFTSKCKDALRTSACMALTNIQTYWQVPRTTQQQEQSPEQWQQSEQQQVSEQKQSGQKQSGQKQSEEQQSEQKLSGQIEQRSLQ</sequence>
<feature type="region of interest" description="Disordered" evidence="1">
    <location>
        <begin position="155"/>
        <end position="233"/>
    </location>
</feature>